<evidence type="ECO:0000313" key="4">
    <source>
        <dbReference type="Proteomes" id="UP000324575"/>
    </source>
</evidence>
<name>A0A5M8P4E0_9BACT</name>
<dbReference type="EMBL" id="SNRX01000003">
    <property type="protein sequence ID" value="KAA6303196.1"/>
    <property type="molecule type" value="Genomic_DNA"/>
</dbReference>
<dbReference type="SMART" id="SM00465">
    <property type="entry name" value="GIYc"/>
    <property type="match status" value="1"/>
</dbReference>
<feature type="domain" description="GIY-YIG" evidence="2">
    <location>
        <begin position="3"/>
        <end position="79"/>
    </location>
</feature>
<dbReference type="Pfam" id="PF01541">
    <property type="entry name" value="GIY-YIG"/>
    <property type="match status" value="1"/>
</dbReference>
<organism evidence="3 4">
    <name type="scientific">Candidatus Ordinivivax streblomastigis</name>
    <dbReference type="NCBI Taxonomy" id="2540710"/>
    <lineage>
        <taxon>Bacteria</taxon>
        <taxon>Pseudomonadati</taxon>
        <taxon>Bacteroidota</taxon>
        <taxon>Bacteroidia</taxon>
        <taxon>Bacteroidales</taxon>
        <taxon>Candidatus Ordinivivax</taxon>
    </lineage>
</organism>
<comment type="caution">
    <text evidence="3">The sequence shown here is derived from an EMBL/GenBank/DDBJ whole genome shotgun (WGS) entry which is preliminary data.</text>
</comment>
<dbReference type="InterPro" id="IPR050190">
    <property type="entry name" value="UPF0213_domain"/>
</dbReference>
<dbReference type="Proteomes" id="UP000324575">
    <property type="component" value="Unassembled WGS sequence"/>
</dbReference>
<comment type="similarity">
    <text evidence="1">Belongs to the UPF0213 family.</text>
</comment>
<sequence length="128" mass="15029">MNETSYIYFMSNQHNNVLYVGVTNDLVRRVAEHKGKINKGFTYKYNVDKLVYFEQFSLMIDAIAREKQLKNWKREWKDALINKENPQWNDLSETIGVNDDLIIAVKEHYQGIAGQARNDGETIKQSRN</sequence>
<dbReference type="Gene3D" id="3.40.1440.10">
    <property type="entry name" value="GIY-YIG endonuclease"/>
    <property type="match status" value="1"/>
</dbReference>
<evidence type="ECO:0000313" key="3">
    <source>
        <dbReference type="EMBL" id="KAA6303196.1"/>
    </source>
</evidence>
<evidence type="ECO:0000259" key="2">
    <source>
        <dbReference type="PROSITE" id="PS50164"/>
    </source>
</evidence>
<reference evidence="3 4" key="1">
    <citation type="submission" date="2019-03" db="EMBL/GenBank/DDBJ databases">
        <title>Single cell metagenomics reveals metabolic interactions within the superorganism composed of flagellate Streblomastix strix and complex community of Bacteroidetes bacteria on its surface.</title>
        <authorList>
            <person name="Treitli S.C."/>
            <person name="Kolisko M."/>
            <person name="Husnik F."/>
            <person name="Keeling P."/>
            <person name="Hampl V."/>
        </authorList>
    </citation>
    <scope>NUCLEOTIDE SEQUENCE [LARGE SCALE GENOMIC DNA]</scope>
    <source>
        <strain evidence="3">St1</strain>
    </source>
</reference>
<proteinExistence type="inferred from homology"/>
<dbReference type="PROSITE" id="PS50164">
    <property type="entry name" value="GIY_YIG"/>
    <property type="match status" value="1"/>
</dbReference>
<dbReference type="PANTHER" id="PTHR34477">
    <property type="entry name" value="UPF0213 PROTEIN YHBQ"/>
    <property type="match status" value="1"/>
</dbReference>
<dbReference type="InterPro" id="IPR000305">
    <property type="entry name" value="GIY-YIG_endonuc"/>
</dbReference>
<dbReference type="SUPFAM" id="SSF82771">
    <property type="entry name" value="GIY-YIG endonuclease"/>
    <property type="match status" value="1"/>
</dbReference>
<evidence type="ECO:0000256" key="1">
    <source>
        <dbReference type="ARBA" id="ARBA00007435"/>
    </source>
</evidence>
<dbReference type="PANTHER" id="PTHR34477:SF5">
    <property type="entry name" value="BSL5627 PROTEIN"/>
    <property type="match status" value="1"/>
</dbReference>
<gene>
    <name evidence="3" type="ORF">EZS26_000799</name>
</gene>
<dbReference type="AlphaFoldDB" id="A0A5M8P4E0"/>
<protein>
    <recommendedName>
        <fullName evidence="2">GIY-YIG domain-containing protein</fullName>
    </recommendedName>
</protein>
<dbReference type="InterPro" id="IPR035901">
    <property type="entry name" value="GIY-YIG_endonuc_sf"/>
</dbReference>
<accession>A0A5M8P4E0</accession>
<dbReference type="CDD" id="cd10448">
    <property type="entry name" value="GIY-YIG_unchar_3"/>
    <property type="match status" value="1"/>
</dbReference>